<dbReference type="SUPFAM" id="SSF46689">
    <property type="entry name" value="Homeodomain-like"/>
    <property type="match status" value="1"/>
</dbReference>
<sequence>MQAVKLRLDGATLALASQQSGLSAPTVSAAWKAFREGGWAAVPVRSRGRLKGQGNVLDTSTQQRLWQALYTCPPAGQPGWSSADLAALVRAEQEIEPTQRAIEHWWESEGLKHKPWPLSTLARQRSQQGRWYRQAVAPLFAGLEEADQRWQGGVRRVAPPGRSVYQLYLHGSRGRLWMRCFNRPPMADDYLTVMQALIGKGLEANGQERKGPVALVFHGAWFSASPEVTTWLAQQTMFRLVQVPANSGVAS</sequence>
<name>A0ABR9FFG7_9GAMM</name>
<reference evidence="1 2" key="1">
    <citation type="submission" date="2020-07" db="EMBL/GenBank/DDBJ databases">
        <title>Halophilic bacteria isolated from french cheeses.</title>
        <authorList>
            <person name="Kothe C.I."/>
            <person name="Farah-Kraiem B."/>
            <person name="Renault P."/>
            <person name="Dridi B."/>
        </authorList>
    </citation>
    <scope>NUCLEOTIDE SEQUENCE [LARGE SCALE GENOMIC DNA]</scope>
    <source>
        <strain evidence="1 2">FME16</strain>
    </source>
</reference>
<organism evidence="1 2">
    <name type="scientific">Halomonas citrativorans</name>
    <dbReference type="NCBI Taxonomy" id="2742612"/>
    <lineage>
        <taxon>Bacteria</taxon>
        <taxon>Pseudomonadati</taxon>
        <taxon>Pseudomonadota</taxon>
        <taxon>Gammaproteobacteria</taxon>
        <taxon>Oceanospirillales</taxon>
        <taxon>Halomonadaceae</taxon>
        <taxon>Halomonas</taxon>
    </lineage>
</organism>
<evidence type="ECO:0000313" key="1">
    <source>
        <dbReference type="EMBL" id="MBE0405213.1"/>
    </source>
</evidence>
<proteinExistence type="predicted"/>
<comment type="caution">
    <text evidence="1">The sequence shown here is derived from an EMBL/GenBank/DDBJ whole genome shotgun (WGS) entry which is preliminary data.</text>
</comment>
<protein>
    <submittedName>
        <fullName evidence="1">Helix-turn-helix domain-containing protein</fullName>
    </submittedName>
</protein>
<dbReference type="Proteomes" id="UP000754821">
    <property type="component" value="Unassembled WGS sequence"/>
</dbReference>
<gene>
    <name evidence="1" type="ORF">EI163_16870</name>
</gene>
<accession>A0ABR9FFG7</accession>
<dbReference type="EMBL" id="RRZC01000031">
    <property type="protein sequence ID" value="MBE0405213.1"/>
    <property type="molecule type" value="Genomic_DNA"/>
</dbReference>
<dbReference type="InterPro" id="IPR009057">
    <property type="entry name" value="Homeodomain-like_sf"/>
</dbReference>
<keyword evidence="2" id="KW-1185">Reference proteome</keyword>
<evidence type="ECO:0000313" key="2">
    <source>
        <dbReference type="Proteomes" id="UP000754821"/>
    </source>
</evidence>